<protein>
    <submittedName>
        <fullName evidence="1">Uncharacterized protein</fullName>
    </submittedName>
</protein>
<evidence type="ECO:0000313" key="1">
    <source>
        <dbReference type="EMBL" id="GFT46669.1"/>
    </source>
</evidence>
<dbReference type="EMBL" id="BMAW01064715">
    <property type="protein sequence ID" value="GFT46669.1"/>
    <property type="molecule type" value="Genomic_DNA"/>
</dbReference>
<proteinExistence type="predicted"/>
<accession>A0A8X6TU04</accession>
<dbReference type="AlphaFoldDB" id="A0A8X6TU04"/>
<comment type="caution">
    <text evidence="1">The sequence shown here is derived from an EMBL/GenBank/DDBJ whole genome shotgun (WGS) entry which is preliminary data.</text>
</comment>
<dbReference type="Proteomes" id="UP000887013">
    <property type="component" value="Unassembled WGS sequence"/>
</dbReference>
<name>A0A8X6TU04_NEPPI</name>
<sequence>MVISVDSCFIAFVGKRLLQPYHFCPYHGLYDDLCLGGQNKIGPENSFNPGTELTSVKRQENYLLLKMRETVTGDVDATTGCCHMYARAHLTMLSPEFFAVSLPLCV</sequence>
<evidence type="ECO:0000313" key="2">
    <source>
        <dbReference type="Proteomes" id="UP000887013"/>
    </source>
</evidence>
<keyword evidence="2" id="KW-1185">Reference proteome</keyword>
<gene>
    <name evidence="1" type="ORF">NPIL_488281</name>
</gene>
<organism evidence="1 2">
    <name type="scientific">Nephila pilipes</name>
    <name type="common">Giant wood spider</name>
    <name type="synonym">Nephila maculata</name>
    <dbReference type="NCBI Taxonomy" id="299642"/>
    <lineage>
        <taxon>Eukaryota</taxon>
        <taxon>Metazoa</taxon>
        <taxon>Ecdysozoa</taxon>
        <taxon>Arthropoda</taxon>
        <taxon>Chelicerata</taxon>
        <taxon>Arachnida</taxon>
        <taxon>Araneae</taxon>
        <taxon>Araneomorphae</taxon>
        <taxon>Entelegynae</taxon>
        <taxon>Araneoidea</taxon>
        <taxon>Nephilidae</taxon>
        <taxon>Nephila</taxon>
    </lineage>
</organism>
<reference evidence="1" key="1">
    <citation type="submission" date="2020-08" db="EMBL/GenBank/DDBJ databases">
        <title>Multicomponent nature underlies the extraordinary mechanical properties of spider dragline silk.</title>
        <authorList>
            <person name="Kono N."/>
            <person name="Nakamura H."/>
            <person name="Mori M."/>
            <person name="Yoshida Y."/>
            <person name="Ohtoshi R."/>
            <person name="Malay A.D."/>
            <person name="Moran D.A.P."/>
            <person name="Tomita M."/>
            <person name="Numata K."/>
            <person name="Arakawa K."/>
        </authorList>
    </citation>
    <scope>NUCLEOTIDE SEQUENCE</scope>
</reference>